<dbReference type="Gene3D" id="3.90.220.20">
    <property type="entry name" value="DNA methylase specificity domains"/>
    <property type="match status" value="2"/>
</dbReference>
<protein>
    <recommendedName>
        <fullName evidence="4">Type I restriction modification DNA specificity domain-containing protein</fullName>
    </recommendedName>
</protein>
<dbReference type="CDD" id="cd17243">
    <property type="entry name" value="RMtype1_S_AchA6I-TRD2-CR2_like"/>
    <property type="match status" value="1"/>
</dbReference>
<dbReference type="PANTHER" id="PTHR30408:SF13">
    <property type="entry name" value="TYPE I RESTRICTION ENZYME HINDI SPECIFICITY SUBUNIT"/>
    <property type="match status" value="1"/>
</dbReference>
<evidence type="ECO:0000313" key="6">
    <source>
        <dbReference type="Proteomes" id="UP000093510"/>
    </source>
</evidence>
<dbReference type="CDD" id="cd17517">
    <property type="entry name" value="RMtype1_S_EcoKI_StySPI-TRD2-CR2_like"/>
    <property type="match status" value="1"/>
</dbReference>
<keyword evidence="6" id="KW-1185">Reference proteome</keyword>
<dbReference type="GO" id="GO:0003677">
    <property type="term" value="F:DNA binding"/>
    <property type="evidence" value="ECO:0007669"/>
    <property type="project" value="UniProtKB-KW"/>
</dbReference>
<feature type="domain" description="Type I restriction modification DNA specificity" evidence="4">
    <location>
        <begin position="2"/>
        <end position="179"/>
    </location>
</feature>
<dbReference type="STRING" id="1763534.GCA_001831475_01457"/>
<reference evidence="5 6" key="1">
    <citation type="submission" date="2016-03" db="EMBL/GenBank/DDBJ databases">
        <authorList>
            <person name="Ploux O."/>
        </authorList>
    </citation>
    <scope>NUCLEOTIDE SEQUENCE [LARGE SCALE GENOMIC DNA]</scope>
    <source>
        <strain evidence="5 6">LPB0076</strain>
    </source>
</reference>
<dbReference type="Pfam" id="PF01420">
    <property type="entry name" value="Methylase_S"/>
    <property type="match status" value="2"/>
</dbReference>
<name>A0A1B9DWC6_9FLAO</name>
<dbReference type="InterPro" id="IPR000055">
    <property type="entry name" value="Restrct_endonuc_typeI_TRD"/>
</dbReference>
<dbReference type="OrthoDB" id="667970at2"/>
<keyword evidence="3" id="KW-0238">DNA-binding</keyword>
<sequence length="421" mass="48001">MPNNWKTYKLSQVIKIVGGGTPKTSEPKYWDGNIPWLSVKDFQGERKFVYDTEKTISDEGLKKSSTKLLPKDAIIISARGTVGELAVLGKEMTFNQSCYGILPNEKIDNQYLYYLLKQKVLELQSLSYGSVFDTITTKTFDGLDVKIPESLQEQKSIASILAAIDDKIENNLAINKTLEEMAMALYKHWFVDFGPFQEGEFVESELGMIPKGWEVKSIEDLLSIKPLNGLYKKSEFQGYGNRWLKMSSVYGLDIITNQKMELISVTDNEIEKFGCIKDDIVFGRTSLVLEGIGKCAIIKCEDNVPIFESNLFRIRLDKKKIFPDIIYIFFKTKYGRDEVKKLARQTAVSITSKDLTNIKIALPNILVQNEVAEKLDFYINKQLENIKENQTLTQLRDTLLPQLISGTVRLKEFLETVEEVV</sequence>
<accession>A0A1B9DWC6</accession>
<keyword evidence="2" id="KW-0680">Restriction system</keyword>
<evidence type="ECO:0000256" key="2">
    <source>
        <dbReference type="ARBA" id="ARBA00022747"/>
    </source>
</evidence>
<feature type="domain" description="Type I restriction modification DNA specificity" evidence="4">
    <location>
        <begin position="210"/>
        <end position="393"/>
    </location>
</feature>
<dbReference type="RefSeq" id="WP_066336463.1">
    <property type="nucleotide sequence ID" value="NZ_CP017688.1"/>
</dbReference>
<evidence type="ECO:0000259" key="4">
    <source>
        <dbReference type="Pfam" id="PF01420"/>
    </source>
</evidence>
<dbReference type="InterPro" id="IPR044946">
    <property type="entry name" value="Restrct_endonuc_typeI_TRD_sf"/>
</dbReference>
<evidence type="ECO:0000256" key="1">
    <source>
        <dbReference type="ARBA" id="ARBA00010923"/>
    </source>
</evidence>
<gene>
    <name evidence="5" type="ORF">LPBF_11120</name>
</gene>
<evidence type="ECO:0000256" key="3">
    <source>
        <dbReference type="ARBA" id="ARBA00023125"/>
    </source>
</evidence>
<proteinExistence type="inferred from homology"/>
<dbReference type="PANTHER" id="PTHR30408">
    <property type="entry name" value="TYPE-1 RESTRICTION ENZYME ECOKI SPECIFICITY PROTEIN"/>
    <property type="match status" value="1"/>
</dbReference>
<dbReference type="Gene3D" id="1.10.287.1120">
    <property type="entry name" value="Bipartite methylase S protein"/>
    <property type="match status" value="1"/>
</dbReference>
<dbReference type="GO" id="GO:0009307">
    <property type="term" value="P:DNA restriction-modification system"/>
    <property type="evidence" value="ECO:0007669"/>
    <property type="project" value="UniProtKB-KW"/>
</dbReference>
<dbReference type="EMBL" id="LVEP01000040">
    <property type="protein sequence ID" value="OCB74005.1"/>
    <property type="molecule type" value="Genomic_DNA"/>
</dbReference>
<evidence type="ECO:0000313" key="5">
    <source>
        <dbReference type="EMBL" id="OCB74005.1"/>
    </source>
</evidence>
<dbReference type="Proteomes" id="UP000093510">
    <property type="component" value="Unassembled WGS sequence"/>
</dbReference>
<dbReference type="InterPro" id="IPR052021">
    <property type="entry name" value="Type-I_RS_S_subunit"/>
</dbReference>
<comment type="similarity">
    <text evidence="1">Belongs to the type-I restriction system S methylase family.</text>
</comment>
<organism evidence="5 6">
    <name type="scientific">Flavobacterium crassostreae</name>
    <dbReference type="NCBI Taxonomy" id="1763534"/>
    <lineage>
        <taxon>Bacteria</taxon>
        <taxon>Pseudomonadati</taxon>
        <taxon>Bacteroidota</taxon>
        <taxon>Flavobacteriia</taxon>
        <taxon>Flavobacteriales</taxon>
        <taxon>Flavobacteriaceae</taxon>
        <taxon>Flavobacterium</taxon>
    </lineage>
</organism>
<dbReference type="SUPFAM" id="SSF116734">
    <property type="entry name" value="DNA methylase specificity domain"/>
    <property type="match status" value="2"/>
</dbReference>
<comment type="caution">
    <text evidence="5">The sequence shown here is derived from an EMBL/GenBank/DDBJ whole genome shotgun (WGS) entry which is preliminary data.</text>
</comment>
<dbReference type="AlphaFoldDB" id="A0A1B9DWC6"/>